<comment type="caution">
    <text evidence="5">The sequence shown here is derived from an EMBL/GenBank/DDBJ whole genome shotgun (WGS) entry which is preliminary data.</text>
</comment>
<dbReference type="InterPro" id="IPR016032">
    <property type="entry name" value="Sig_transdc_resp-reg_C-effctor"/>
</dbReference>
<feature type="DNA-binding region" description="OmpR/PhoB-type" evidence="2">
    <location>
        <begin position="116"/>
        <end position="219"/>
    </location>
</feature>
<dbReference type="Pfam" id="PF00498">
    <property type="entry name" value="FHA"/>
    <property type="match status" value="1"/>
</dbReference>
<dbReference type="InterPro" id="IPR050923">
    <property type="entry name" value="Cell_Proc_Reg/RNA_Proc"/>
</dbReference>
<proteinExistence type="predicted"/>
<dbReference type="Gene3D" id="1.10.10.10">
    <property type="entry name" value="Winged helix-like DNA-binding domain superfamily/Winged helix DNA-binding domain"/>
    <property type="match status" value="1"/>
</dbReference>
<dbReference type="SMART" id="SM00240">
    <property type="entry name" value="FHA"/>
    <property type="match status" value="1"/>
</dbReference>
<dbReference type="GO" id="GO:0006355">
    <property type="term" value="P:regulation of DNA-templated transcription"/>
    <property type="evidence" value="ECO:0007669"/>
    <property type="project" value="InterPro"/>
</dbReference>
<accession>A0A347ZSF6</accession>
<dbReference type="InterPro" id="IPR000253">
    <property type="entry name" value="FHA_dom"/>
</dbReference>
<evidence type="ECO:0000256" key="1">
    <source>
        <dbReference type="ARBA" id="ARBA00023125"/>
    </source>
</evidence>
<evidence type="ECO:0000259" key="3">
    <source>
        <dbReference type="PROSITE" id="PS50006"/>
    </source>
</evidence>
<dbReference type="PROSITE" id="PS50006">
    <property type="entry name" value="FHA_DOMAIN"/>
    <property type="match status" value="1"/>
</dbReference>
<organism evidence="5 6">
    <name type="scientific">Pelolinea submarina</name>
    <dbReference type="NCBI Taxonomy" id="913107"/>
    <lineage>
        <taxon>Bacteria</taxon>
        <taxon>Bacillati</taxon>
        <taxon>Chloroflexota</taxon>
        <taxon>Anaerolineae</taxon>
        <taxon>Anaerolineales</taxon>
        <taxon>Anaerolineaceae</taxon>
        <taxon>Pelolinea</taxon>
    </lineage>
</organism>
<feature type="domain" description="FHA" evidence="3">
    <location>
        <begin position="29"/>
        <end position="79"/>
    </location>
</feature>
<dbReference type="SUPFAM" id="SSF46894">
    <property type="entry name" value="C-terminal effector domain of the bipartite response regulators"/>
    <property type="match status" value="1"/>
</dbReference>
<name>A0A347ZSF6_9CHLR</name>
<dbReference type="CDD" id="cd00060">
    <property type="entry name" value="FHA"/>
    <property type="match status" value="1"/>
</dbReference>
<dbReference type="InterPro" id="IPR008984">
    <property type="entry name" value="SMAD_FHA_dom_sf"/>
</dbReference>
<evidence type="ECO:0000259" key="4">
    <source>
        <dbReference type="PROSITE" id="PS51755"/>
    </source>
</evidence>
<dbReference type="CDD" id="cd00383">
    <property type="entry name" value="trans_reg_C"/>
    <property type="match status" value="1"/>
</dbReference>
<dbReference type="PROSITE" id="PS51755">
    <property type="entry name" value="OMPR_PHOB"/>
    <property type="match status" value="1"/>
</dbReference>
<feature type="domain" description="OmpR/PhoB-type" evidence="4">
    <location>
        <begin position="116"/>
        <end position="219"/>
    </location>
</feature>
<reference evidence="5 6" key="1">
    <citation type="submission" date="2018-08" db="EMBL/GenBank/DDBJ databases">
        <title>Genomic Encyclopedia of Type Strains, Phase IV (KMG-IV): sequencing the most valuable type-strain genomes for metagenomic binning, comparative biology and taxonomic classification.</title>
        <authorList>
            <person name="Goeker M."/>
        </authorList>
    </citation>
    <scope>NUCLEOTIDE SEQUENCE [LARGE SCALE GENOMIC DNA]</scope>
    <source>
        <strain evidence="5 6">DSM 23923</strain>
    </source>
</reference>
<dbReference type="Proteomes" id="UP000256388">
    <property type="component" value="Unassembled WGS sequence"/>
</dbReference>
<dbReference type="InterPro" id="IPR001867">
    <property type="entry name" value="OmpR/PhoB-type_DNA-bd"/>
</dbReference>
<gene>
    <name evidence="5" type="ORF">DFR64_1075</name>
</gene>
<dbReference type="PANTHER" id="PTHR23308">
    <property type="entry name" value="NUCLEAR INHIBITOR OF PROTEIN PHOSPHATASE-1"/>
    <property type="match status" value="1"/>
</dbReference>
<dbReference type="EMBL" id="QUMS01000001">
    <property type="protein sequence ID" value="REG11198.1"/>
    <property type="molecule type" value="Genomic_DNA"/>
</dbReference>
<protein>
    <submittedName>
        <fullName evidence="5">Transcriptional regulator</fullName>
    </submittedName>
</protein>
<sequence>MIEPVNEVPFLLAQNGPLQGQIWPINKEIIIGRDPLCDIVINDRQVSRKHAQIQKHNNNGNALADLNSKNGTLLNGEFVDGPTSLKDGDEIIVGLVQEFLFVSSDATLPLGQTAIDEQAGSQKLFIDKKARRIWIGEKELIPALSVSQYELLVFLYENPDCVVSREDIVNAVWGEDEAVGVTEQALDALVRRLRGRLHKIDPTHDYILTVRGVGFKFENDSFN</sequence>
<dbReference type="Gene3D" id="2.60.200.20">
    <property type="match status" value="1"/>
</dbReference>
<dbReference type="InterPro" id="IPR036388">
    <property type="entry name" value="WH-like_DNA-bd_sf"/>
</dbReference>
<dbReference type="GO" id="GO:0003677">
    <property type="term" value="F:DNA binding"/>
    <property type="evidence" value="ECO:0007669"/>
    <property type="project" value="UniProtKB-UniRule"/>
</dbReference>
<keyword evidence="1 2" id="KW-0238">DNA-binding</keyword>
<dbReference type="AlphaFoldDB" id="A0A347ZSF6"/>
<dbReference type="GO" id="GO:0000160">
    <property type="term" value="P:phosphorelay signal transduction system"/>
    <property type="evidence" value="ECO:0007669"/>
    <property type="project" value="InterPro"/>
</dbReference>
<keyword evidence="6" id="KW-1185">Reference proteome</keyword>
<evidence type="ECO:0000256" key="2">
    <source>
        <dbReference type="PROSITE-ProRule" id="PRU01091"/>
    </source>
</evidence>
<dbReference type="RefSeq" id="WP_116224334.1">
    <property type="nucleotide sequence ID" value="NZ_AP018437.1"/>
</dbReference>
<evidence type="ECO:0000313" key="5">
    <source>
        <dbReference type="EMBL" id="REG11198.1"/>
    </source>
</evidence>
<dbReference type="SUPFAM" id="SSF49879">
    <property type="entry name" value="SMAD/FHA domain"/>
    <property type="match status" value="1"/>
</dbReference>
<dbReference type="Pfam" id="PF00486">
    <property type="entry name" value="Trans_reg_C"/>
    <property type="match status" value="1"/>
</dbReference>
<evidence type="ECO:0000313" key="6">
    <source>
        <dbReference type="Proteomes" id="UP000256388"/>
    </source>
</evidence>
<dbReference type="OrthoDB" id="162419at2"/>
<dbReference type="SMART" id="SM00862">
    <property type="entry name" value="Trans_reg_C"/>
    <property type="match status" value="1"/>
</dbReference>